<evidence type="ECO:0000256" key="3">
    <source>
        <dbReference type="ARBA" id="ARBA00023180"/>
    </source>
</evidence>
<dbReference type="Proteomes" id="UP000559626">
    <property type="component" value="Unassembled WGS sequence"/>
</dbReference>
<evidence type="ECO:0000256" key="1">
    <source>
        <dbReference type="ARBA" id="ARBA00022676"/>
    </source>
</evidence>
<keyword evidence="1" id="KW-0328">Glycosyltransferase</keyword>
<dbReference type="Pfam" id="PF04577">
    <property type="entry name" value="Glyco_transf_61"/>
    <property type="match status" value="1"/>
</dbReference>
<reference evidence="5 6" key="1">
    <citation type="submission" date="2020-04" db="EMBL/GenBank/DDBJ databases">
        <title>Hymenobacter polaris sp. nov., isolated from Arctic soil.</title>
        <authorList>
            <person name="Dahal R.H."/>
        </authorList>
    </citation>
    <scope>NUCLEOTIDE SEQUENCE [LARGE SCALE GENOMIC DNA]</scope>
    <source>
        <strain evidence="5 6">RP-2-7</strain>
    </source>
</reference>
<protein>
    <submittedName>
        <fullName evidence="5">Glycosyltransferase family 61 protein</fullName>
    </submittedName>
</protein>
<dbReference type="InterPro" id="IPR049625">
    <property type="entry name" value="Glyco_transf_61_cat"/>
</dbReference>
<sequence>MSLLMQRLVAKPIKYAADALVRGLVRVVPALKATQIYSVSLPALSPAYALPLNFGQLAKRQQDDYRNIFAPATAAVFVLNDVYVAQQGAVFKNFSLFSPTLHPGSESSFQDTFLLKQWLGKVKQLPPEEAIVALAYNQYSLINYYHWIIETLPRLLALREKYPGCALLVPEPTPEYIRVSAAIFGFTKLVGITKDAVLKVPNLLIPYATPSHWGLTYGYEEGGVINEIRREVVAALQLPEVQPHRRLYISRSRANARRLLNEEAVQTLVKQYEFEVVYFEGMSFREQVALMQQAAVVLGVHGANLTNLVFMQPGTQVIEMMSAEINNLTYYRLATYLSIGYYSVAYEIVESNTARLFADVLVDTDELATVLAMLPK</sequence>
<keyword evidence="6" id="KW-1185">Reference proteome</keyword>
<dbReference type="PANTHER" id="PTHR20961">
    <property type="entry name" value="GLYCOSYLTRANSFERASE"/>
    <property type="match status" value="1"/>
</dbReference>
<dbReference type="GO" id="GO:0016757">
    <property type="term" value="F:glycosyltransferase activity"/>
    <property type="evidence" value="ECO:0007669"/>
    <property type="project" value="UniProtKB-KW"/>
</dbReference>
<keyword evidence="2 5" id="KW-0808">Transferase</keyword>
<keyword evidence="3" id="KW-0325">Glycoprotein</keyword>
<evidence type="ECO:0000313" key="6">
    <source>
        <dbReference type="Proteomes" id="UP000559626"/>
    </source>
</evidence>
<dbReference type="AlphaFoldDB" id="A0A7Y0AIQ8"/>
<comment type="caution">
    <text evidence="5">The sequence shown here is derived from an EMBL/GenBank/DDBJ whole genome shotgun (WGS) entry which is preliminary data.</text>
</comment>
<name>A0A7Y0AIQ8_9BACT</name>
<evidence type="ECO:0000256" key="2">
    <source>
        <dbReference type="ARBA" id="ARBA00022679"/>
    </source>
</evidence>
<proteinExistence type="predicted"/>
<evidence type="ECO:0000259" key="4">
    <source>
        <dbReference type="Pfam" id="PF04577"/>
    </source>
</evidence>
<feature type="domain" description="Glycosyltransferase 61 catalytic" evidence="4">
    <location>
        <begin position="144"/>
        <end position="318"/>
    </location>
</feature>
<dbReference type="RefSeq" id="WP_169533757.1">
    <property type="nucleotide sequence ID" value="NZ_JABBGH010000005.1"/>
</dbReference>
<organism evidence="5 6">
    <name type="scientific">Hymenobacter polaris</name>
    <dbReference type="NCBI Taxonomy" id="2682546"/>
    <lineage>
        <taxon>Bacteria</taxon>
        <taxon>Pseudomonadati</taxon>
        <taxon>Bacteroidota</taxon>
        <taxon>Cytophagia</taxon>
        <taxon>Cytophagales</taxon>
        <taxon>Hymenobacteraceae</taxon>
        <taxon>Hymenobacter</taxon>
    </lineage>
</organism>
<accession>A0A7Y0AIQ8</accession>
<gene>
    <name evidence="5" type="ORF">HHL22_22865</name>
</gene>
<dbReference type="EMBL" id="JABBGH010000005">
    <property type="protein sequence ID" value="NML68050.1"/>
    <property type="molecule type" value="Genomic_DNA"/>
</dbReference>
<dbReference type="InterPro" id="IPR007657">
    <property type="entry name" value="Glycosyltransferase_61"/>
</dbReference>
<evidence type="ECO:0000313" key="5">
    <source>
        <dbReference type="EMBL" id="NML68050.1"/>
    </source>
</evidence>